<accession>A0A255Z9F4</accession>
<dbReference type="EMBL" id="NOXV01000253">
    <property type="protein sequence ID" value="OYQ37534.1"/>
    <property type="molecule type" value="Genomic_DNA"/>
</dbReference>
<dbReference type="OrthoDB" id="9788959at2"/>
<dbReference type="InterPro" id="IPR014729">
    <property type="entry name" value="Rossmann-like_a/b/a_fold"/>
</dbReference>
<dbReference type="Pfam" id="PF00582">
    <property type="entry name" value="Usp"/>
    <property type="match status" value="2"/>
</dbReference>
<dbReference type="InterPro" id="IPR006015">
    <property type="entry name" value="Universal_stress_UspA"/>
</dbReference>
<feature type="domain" description="UspA" evidence="2">
    <location>
        <begin position="7"/>
        <end position="150"/>
    </location>
</feature>
<name>A0A255Z9F4_9FLAO</name>
<dbReference type="InterPro" id="IPR006016">
    <property type="entry name" value="UspA"/>
</dbReference>
<feature type="domain" description="UspA" evidence="2">
    <location>
        <begin position="176"/>
        <end position="282"/>
    </location>
</feature>
<evidence type="ECO:0000313" key="4">
    <source>
        <dbReference type="Proteomes" id="UP000216605"/>
    </source>
</evidence>
<gene>
    <name evidence="3" type="ORF">CHU92_08065</name>
</gene>
<dbReference type="AlphaFoldDB" id="A0A255Z9F4"/>
<sequence>MKNIPAMKQILFPTDFSEAARTAFLYALRFADSFNADLVVLHVYDLPIVETPPLPESTKEIFDIVEMNQFESFREQLPHMHEVAERHNLGHVKMRNILLYGDLIYNINKVCRDENIDLIVMGTKGATGLKETFLGSTTASVISNVDVPVLGIPAEAEYHPIQKIGFTTQYKDKDNEALAEALEIAKKFNARTECLYITHNDGPVDVSERMENWKLHYKDYNIGFYSIEGDDIEQSILNFIEANTIDMLVMRSHKRGFFESLFHKSLTKKMAYHSHIPLLIYHDNK</sequence>
<proteinExistence type="inferred from homology"/>
<dbReference type="Gene3D" id="3.40.50.620">
    <property type="entry name" value="HUPs"/>
    <property type="match status" value="2"/>
</dbReference>
<evidence type="ECO:0000259" key="2">
    <source>
        <dbReference type="Pfam" id="PF00582"/>
    </source>
</evidence>
<comment type="caution">
    <text evidence="3">The sequence shown here is derived from an EMBL/GenBank/DDBJ whole genome shotgun (WGS) entry which is preliminary data.</text>
</comment>
<comment type="similarity">
    <text evidence="1">Belongs to the universal stress protein A family.</text>
</comment>
<reference evidence="3 4" key="1">
    <citation type="submission" date="2017-07" db="EMBL/GenBank/DDBJ databases">
        <title>Flavobacterium cyanobacteriorum sp. nov., isolated from cyanobacterial aggregates in a eutrophic lake.</title>
        <authorList>
            <person name="Cai H."/>
        </authorList>
    </citation>
    <scope>NUCLEOTIDE SEQUENCE [LARGE SCALE GENOMIC DNA]</scope>
    <source>
        <strain evidence="3 4">TH021</strain>
    </source>
</reference>
<dbReference type="PANTHER" id="PTHR46268">
    <property type="entry name" value="STRESS RESPONSE PROTEIN NHAX"/>
    <property type="match status" value="1"/>
</dbReference>
<dbReference type="SUPFAM" id="SSF52402">
    <property type="entry name" value="Adenine nucleotide alpha hydrolases-like"/>
    <property type="match status" value="2"/>
</dbReference>
<organism evidence="3 4">
    <name type="scientific">Flavobacterium cyanobacteriorum</name>
    <dbReference type="NCBI Taxonomy" id="2022802"/>
    <lineage>
        <taxon>Bacteria</taxon>
        <taxon>Pseudomonadati</taxon>
        <taxon>Bacteroidota</taxon>
        <taxon>Flavobacteriia</taxon>
        <taxon>Flavobacteriales</taxon>
        <taxon>Flavobacteriaceae</taxon>
        <taxon>Flavobacterium</taxon>
    </lineage>
</organism>
<dbReference type="PRINTS" id="PR01438">
    <property type="entry name" value="UNVRSLSTRESS"/>
</dbReference>
<keyword evidence="4" id="KW-1185">Reference proteome</keyword>
<dbReference type="PANTHER" id="PTHR46268:SF6">
    <property type="entry name" value="UNIVERSAL STRESS PROTEIN UP12"/>
    <property type="match status" value="1"/>
</dbReference>
<protein>
    <recommendedName>
        <fullName evidence="2">UspA domain-containing protein</fullName>
    </recommendedName>
</protein>
<dbReference type="CDD" id="cd00293">
    <property type="entry name" value="USP-like"/>
    <property type="match status" value="2"/>
</dbReference>
<evidence type="ECO:0000313" key="3">
    <source>
        <dbReference type="EMBL" id="OYQ37534.1"/>
    </source>
</evidence>
<dbReference type="Proteomes" id="UP000216605">
    <property type="component" value="Unassembled WGS sequence"/>
</dbReference>
<evidence type="ECO:0000256" key="1">
    <source>
        <dbReference type="ARBA" id="ARBA00008791"/>
    </source>
</evidence>